<proteinExistence type="predicted"/>
<sequence>MMMMLAIAVFGGTLGVASYAIAGTVGPNIDKIRLALAGRSPLAMMPVVTPARSTHRLPVRRRAASAPLRPIAPPIARLRAAA</sequence>
<dbReference type="AlphaFoldDB" id="A0AA41Z893"/>
<reference evidence="1" key="1">
    <citation type="submission" date="2022-06" db="EMBL/GenBank/DDBJ databases">
        <title>Sphingomonas sp. nov. isolated from rhizosphere soil of tomato.</title>
        <authorList>
            <person name="Dong H."/>
            <person name="Gao R."/>
        </authorList>
    </citation>
    <scope>NUCLEOTIDE SEQUENCE</scope>
    <source>
        <strain evidence="1">MMSM24</strain>
    </source>
</reference>
<dbReference type="EMBL" id="JANFAV010000003">
    <property type="protein sequence ID" value="MCW6534451.1"/>
    <property type="molecule type" value="Genomic_DNA"/>
</dbReference>
<comment type="caution">
    <text evidence="1">The sequence shown here is derived from an EMBL/GenBank/DDBJ whole genome shotgun (WGS) entry which is preliminary data.</text>
</comment>
<accession>A0AA41Z893</accession>
<evidence type="ECO:0000313" key="1">
    <source>
        <dbReference type="EMBL" id="MCW6534451.1"/>
    </source>
</evidence>
<keyword evidence="2" id="KW-1185">Reference proteome</keyword>
<evidence type="ECO:0000313" key="2">
    <source>
        <dbReference type="Proteomes" id="UP001165565"/>
    </source>
</evidence>
<dbReference type="RefSeq" id="WP_265268362.1">
    <property type="nucleotide sequence ID" value="NZ_JANFAV010000003.1"/>
</dbReference>
<dbReference type="Proteomes" id="UP001165565">
    <property type="component" value="Unassembled WGS sequence"/>
</dbReference>
<name>A0AA41Z893_9SPHN</name>
<gene>
    <name evidence="1" type="ORF">NEE01_06590</name>
</gene>
<protein>
    <submittedName>
        <fullName evidence="1">Uncharacterized protein</fullName>
    </submittedName>
</protein>
<organism evidence="1 2">
    <name type="scientific">Sphingomonas lycopersici</name>
    <dbReference type="NCBI Taxonomy" id="2951807"/>
    <lineage>
        <taxon>Bacteria</taxon>
        <taxon>Pseudomonadati</taxon>
        <taxon>Pseudomonadota</taxon>
        <taxon>Alphaproteobacteria</taxon>
        <taxon>Sphingomonadales</taxon>
        <taxon>Sphingomonadaceae</taxon>
        <taxon>Sphingomonas</taxon>
    </lineage>
</organism>